<proteinExistence type="predicted"/>
<feature type="domain" description="C2H2-type" evidence="8">
    <location>
        <begin position="39"/>
        <end position="62"/>
    </location>
</feature>
<dbReference type="Pfam" id="PF12874">
    <property type="entry name" value="zf-met"/>
    <property type="match status" value="1"/>
</dbReference>
<dbReference type="OrthoDB" id="77607at2759"/>
<dbReference type="PANTHER" id="PTHR13278:SF0">
    <property type="entry name" value="ZINC FINGER PROTEIN 830"/>
    <property type="match status" value="1"/>
</dbReference>
<dbReference type="GO" id="GO:0008270">
    <property type="term" value="F:zinc ion binding"/>
    <property type="evidence" value="ECO:0007669"/>
    <property type="project" value="UniProtKB-KW"/>
</dbReference>
<dbReference type="InterPro" id="IPR013087">
    <property type="entry name" value="Znf_C2H2_type"/>
</dbReference>
<keyword evidence="5" id="KW-0175">Coiled coil</keyword>
<evidence type="ECO:0000313" key="10">
    <source>
        <dbReference type="Proteomes" id="UP000015453"/>
    </source>
</evidence>
<dbReference type="InterPro" id="IPR040050">
    <property type="entry name" value="ZNF830-like"/>
</dbReference>
<dbReference type="AlphaFoldDB" id="S8EAN8"/>
<keyword evidence="2" id="KW-0479">Metal-binding</keyword>
<feature type="region of interest" description="Disordered" evidence="7">
    <location>
        <begin position="88"/>
        <end position="144"/>
    </location>
</feature>
<evidence type="ECO:0000256" key="7">
    <source>
        <dbReference type="SAM" id="MobiDB-lite"/>
    </source>
</evidence>
<evidence type="ECO:0000256" key="1">
    <source>
        <dbReference type="ARBA" id="ARBA00004123"/>
    </source>
</evidence>
<dbReference type="InterPro" id="IPR036236">
    <property type="entry name" value="Znf_C2H2_sf"/>
</dbReference>
<dbReference type="GO" id="GO:0033314">
    <property type="term" value="P:mitotic DNA replication checkpoint signaling"/>
    <property type="evidence" value="ECO:0007669"/>
    <property type="project" value="TreeGrafter"/>
</dbReference>
<keyword evidence="6" id="KW-0539">Nucleus</keyword>
<organism evidence="9 10">
    <name type="scientific">Genlisea aurea</name>
    <dbReference type="NCBI Taxonomy" id="192259"/>
    <lineage>
        <taxon>Eukaryota</taxon>
        <taxon>Viridiplantae</taxon>
        <taxon>Streptophyta</taxon>
        <taxon>Embryophyta</taxon>
        <taxon>Tracheophyta</taxon>
        <taxon>Spermatophyta</taxon>
        <taxon>Magnoliopsida</taxon>
        <taxon>eudicotyledons</taxon>
        <taxon>Gunneridae</taxon>
        <taxon>Pentapetalae</taxon>
        <taxon>asterids</taxon>
        <taxon>lamiids</taxon>
        <taxon>Lamiales</taxon>
        <taxon>Lentibulariaceae</taxon>
        <taxon>Genlisea</taxon>
    </lineage>
</organism>
<dbReference type="GO" id="GO:0003676">
    <property type="term" value="F:nucleic acid binding"/>
    <property type="evidence" value="ECO:0007669"/>
    <property type="project" value="InterPro"/>
</dbReference>
<keyword evidence="3" id="KW-0863">Zinc-finger</keyword>
<evidence type="ECO:0000256" key="6">
    <source>
        <dbReference type="ARBA" id="ARBA00023242"/>
    </source>
</evidence>
<dbReference type="SUPFAM" id="SSF57667">
    <property type="entry name" value="beta-beta-alpha zinc fingers"/>
    <property type="match status" value="1"/>
</dbReference>
<accession>S8EAN8</accession>
<comment type="caution">
    <text evidence="9">The sequence shown here is derived from an EMBL/GenBank/DDBJ whole genome shotgun (WGS) entry which is preliminary data.</text>
</comment>
<evidence type="ECO:0000256" key="4">
    <source>
        <dbReference type="ARBA" id="ARBA00022833"/>
    </source>
</evidence>
<sequence length="144" mass="16416">MDARAKSKALFKSKLNARMQEKQKIDSPLVRYNEHDQLVCRVCDVIVKSESLWPAHQASRKHHESLLHHWSSLQAVDNLKVKASAVSQTNNVQLESAKDLQKPRKLDNKNEPPVSLHQREPSSSLPSDFFDGRGPKRPKLGMIF</sequence>
<gene>
    <name evidence="9" type="ORF">M569_01833</name>
</gene>
<keyword evidence="10" id="KW-1185">Reference proteome</keyword>
<dbReference type="Proteomes" id="UP000015453">
    <property type="component" value="Unassembled WGS sequence"/>
</dbReference>
<dbReference type="GO" id="GO:0044773">
    <property type="term" value="P:mitotic DNA damage checkpoint signaling"/>
    <property type="evidence" value="ECO:0007669"/>
    <property type="project" value="TreeGrafter"/>
</dbReference>
<feature type="compositionally biased region" description="Basic residues" evidence="7">
    <location>
        <begin position="135"/>
        <end position="144"/>
    </location>
</feature>
<name>S8EAN8_9LAMI</name>
<evidence type="ECO:0000259" key="8">
    <source>
        <dbReference type="Pfam" id="PF12874"/>
    </source>
</evidence>
<dbReference type="GO" id="GO:0033260">
    <property type="term" value="P:nuclear DNA replication"/>
    <property type="evidence" value="ECO:0007669"/>
    <property type="project" value="TreeGrafter"/>
</dbReference>
<dbReference type="GO" id="GO:0005681">
    <property type="term" value="C:spliceosomal complex"/>
    <property type="evidence" value="ECO:0007669"/>
    <property type="project" value="InterPro"/>
</dbReference>
<protein>
    <recommendedName>
        <fullName evidence="8">C2H2-type domain-containing protein</fullName>
    </recommendedName>
</protein>
<keyword evidence="4" id="KW-0862">Zinc</keyword>
<evidence type="ECO:0000256" key="5">
    <source>
        <dbReference type="ARBA" id="ARBA00023054"/>
    </source>
</evidence>
<evidence type="ECO:0000256" key="3">
    <source>
        <dbReference type="ARBA" id="ARBA00022771"/>
    </source>
</evidence>
<evidence type="ECO:0000256" key="2">
    <source>
        <dbReference type="ARBA" id="ARBA00022723"/>
    </source>
</evidence>
<dbReference type="EMBL" id="AUSU01000641">
    <property type="protein sequence ID" value="EPS72928.1"/>
    <property type="molecule type" value="Genomic_DNA"/>
</dbReference>
<reference evidence="9 10" key="1">
    <citation type="journal article" date="2013" name="BMC Genomics">
        <title>The miniature genome of a carnivorous plant Genlisea aurea contains a low number of genes and short non-coding sequences.</title>
        <authorList>
            <person name="Leushkin E.V."/>
            <person name="Sutormin R.A."/>
            <person name="Nabieva E.R."/>
            <person name="Penin A.A."/>
            <person name="Kondrashov A.S."/>
            <person name="Logacheva M.D."/>
        </authorList>
    </citation>
    <scope>NUCLEOTIDE SEQUENCE [LARGE SCALE GENOMIC DNA]</scope>
</reference>
<feature type="compositionally biased region" description="Basic and acidic residues" evidence="7">
    <location>
        <begin position="96"/>
        <end position="110"/>
    </location>
</feature>
<dbReference type="PANTHER" id="PTHR13278">
    <property type="entry name" value="ZINC FINGER PROTEIN 830"/>
    <property type="match status" value="1"/>
</dbReference>
<evidence type="ECO:0000313" key="9">
    <source>
        <dbReference type="EMBL" id="EPS72928.1"/>
    </source>
</evidence>
<comment type="subcellular location">
    <subcellularLocation>
        <location evidence="1">Nucleus</location>
    </subcellularLocation>
</comment>